<feature type="signal peptide" evidence="1">
    <location>
        <begin position="1"/>
        <end position="17"/>
    </location>
</feature>
<dbReference type="HOGENOM" id="CLU_115025_0_0_1"/>
<evidence type="ECO:0000313" key="3">
    <source>
        <dbReference type="Proteomes" id="UP000030106"/>
    </source>
</evidence>
<dbReference type="EMBL" id="ANFO01000809">
    <property type="protein sequence ID" value="KGQ06501.1"/>
    <property type="molecule type" value="Genomic_DNA"/>
</dbReference>
<evidence type="ECO:0000256" key="1">
    <source>
        <dbReference type="SAM" id="SignalP"/>
    </source>
</evidence>
<dbReference type="OrthoDB" id="4789881at2759"/>
<comment type="caution">
    <text evidence="2">The sequence shown here is derived from an EMBL/GenBank/DDBJ whole genome shotgun (WGS) entry which is preliminary data.</text>
</comment>
<dbReference type="AlphaFoldDB" id="A0A0A2VF40"/>
<feature type="chain" id="PRO_5001995486" description="Expansin-like EG45 domain-containing protein" evidence="1">
    <location>
        <begin position="18"/>
        <end position="227"/>
    </location>
</feature>
<evidence type="ECO:0000313" key="2">
    <source>
        <dbReference type="EMBL" id="KGQ06501.1"/>
    </source>
</evidence>
<proteinExistence type="predicted"/>
<accession>A0A0A2VF40</accession>
<name>A0A0A2VF40_BEABA</name>
<keyword evidence="1" id="KW-0732">Signal</keyword>
<dbReference type="Proteomes" id="UP000030106">
    <property type="component" value="Unassembled WGS sequence"/>
</dbReference>
<dbReference type="eggNOG" id="ENOG502R9PB">
    <property type="taxonomic scope" value="Eukaryota"/>
</dbReference>
<reference evidence="2 3" key="1">
    <citation type="submission" date="2012-10" db="EMBL/GenBank/DDBJ databases">
        <title>Genome sequencing and analysis of entomopathogenic fungi Beauveria bassiana D1-5.</title>
        <authorList>
            <person name="Li Q."/>
            <person name="Wang L."/>
            <person name="Zhang Z."/>
            <person name="Wang Q."/>
            <person name="Ren J."/>
            <person name="Wang M."/>
            <person name="Xu W."/>
            <person name="Wang J."/>
            <person name="Lu Y."/>
            <person name="Du Q."/>
            <person name="Sun Z."/>
        </authorList>
    </citation>
    <scope>NUCLEOTIDE SEQUENCE [LARGE SCALE GENOMIC DNA]</scope>
    <source>
        <strain evidence="2 3">D1-5</strain>
    </source>
</reference>
<protein>
    <recommendedName>
        <fullName evidence="4">Expansin-like EG45 domain-containing protein</fullName>
    </recommendedName>
</protein>
<sequence>MIASPLLLVALAAYATATPVASAPAPAATEWTGLTIADDAVIWDGISMSAYRDPSNWQQDSSNETAVTERVSPNPASAAAADAKGGDVGILSGPCSQGSCPDYNARFDLVYTFTAVPVPPSPDCPGCPPLTVFSSNSDIRVNDCGQCLRKKVGSSLGGSVPGGCYDFKACGRDQVICVDPGKYRAHRVWKDKGHKTCYKMKADSLGGCGFVKSRIIVHPENEVPCNW</sequence>
<evidence type="ECO:0008006" key="4">
    <source>
        <dbReference type="Google" id="ProtNLM"/>
    </source>
</evidence>
<gene>
    <name evidence="2" type="ORF">BBAD15_g8188</name>
</gene>
<organism evidence="2 3">
    <name type="scientific">Beauveria bassiana D1-5</name>
    <dbReference type="NCBI Taxonomy" id="1245745"/>
    <lineage>
        <taxon>Eukaryota</taxon>
        <taxon>Fungi</taxon>
        <taxon>Dikarya</taxon>
        <taxon>Ascomycota</taxon>
        <taxon>Pezizomycotina</taxon>
        <taxon>Sordariomycetes</taxon>
        <taxon>Hypocreomycetidae</taxon>
        <taxon>Hypocreales</taxon>
        <taxon>Cordycipitaceae</taxon>
        <taxon>Beauveria</taxon>
    </lineage>
</organism>